<dbReference type="AlphaFoldDB" id="A0A9W9EUS9"/>
<dbReference type="PANTHER" id="PTHR13275:SF4">
    <property type="entry name" value="VACUOLAR PROTEIN SORTING-ASSOCIATED PROTEIN 72 HOMOLOG"/>
    <property type="match status" value="1"/>
</dbReference>
<evidence type="ECO:0000259" key="3">
    <source>
        <dbReference type="SMART" id="SM00993"/>
    </source>
</evidence>
<dbReference type="EMBL" id="JAPQKH010000007">
    <property type="protein sequence ID" value="KAJ5088299.1"/>
    <property type="molecule type" value="Genomic_DNA"/>
</dbReference>
<dbReference type="Pfam" id="PF05764">
    <property type="entry name" value="YL1"/>
    <property type="match status" value="1"/>
</dbReference>
<feature type="compositionally biased region" description="Polar residues" evidence="2">
    <location>
        <begin position="165"/>
        <end position="175"/>
    </location>
</feature>
<feature type="region of interest" description="Disordered" evidence="2">
    <location>
        <begin position="290"/>
        <end position="626"/>
    </location>
</feature>
<feature type="compositionally biased region" description="Basic and acidic residues" evidence="2">
    <location>
        <begin position="199"/>
        <end position="221"/>
    </location>
</feature>
<evidence type="ECO:0000313" key="4">
    <source>
        <dbReference type="EMBL" id="KAJ5088299.1"/>
    </source>
</evidence>
<feature type="compositionally biased region" description="Low complexity" evidence="2">
    <location>
        <begin position="796"/>
        <end position="815"/>
    </location>
</feature>
<feature type="region of interest" description="Disordered" evidence="2">
    <location>
        <begin position="740"/>
        <end position="824"/>
    </location>
</feature>
<feature type="compositionally biased region" description="Basic and acidic residues" evidence="2">
    <location>
        <begin position="504"/>
        <end position="519"/>
    </location>
</feature>
<dbReference type="InterPro" id="IPR013272">
    <property type="entry name" value="Vps72/YL1_C"/>
</dbReference>
<feature type="domain" description="Vps72/YL1 C-terminal" evidence="3">
    <location>
        <begin position="667"/>
        <end position="696"/>
    </location>
</feature>
<reference evidence="4" key="2">
    <citation type="journal article" date="2023" name="IMA Fungus">
        <title>Comparative genomic study of the Penicillium genus elucidates a diverse pangenome and 15 lateral gene transfer events.</title>
        <authorList>
            <person name="Petersen C."/>
            <person name="Sorensen T."/>
            <person name="Nielsen M.R."/>
            <person name="Sondergaard T.E."/>
            <person name="Sorensen J.L."/>
            <person name="Fitzpatrick D.A."/>
            <person name="Frisvad J.C."/>
            <person name="Nielsen K.L."/>
        </authorList>
    </citation>
    <scope>NUCLEOTIDE SEQUENCE</scope>
    <source>
        <strain evidence="4">IBT 30069</strain>
    </source>
</reference>
<feature type="compositionally biased region" description="Polar residues" evidence="2">
    <location>
        <begin position="371"/>
        <end position="399"/>
    </location>
</feature>
<name>A0A9W9EUS9_9EURO</name>
<evidence type="ECO:0000256" key="2">
    <source>
        <dbReference type="SAM" id="MobiDB-lite"/>
    </source>
</evidence>
<comment type="similarity">
    <text evidence="1">Belongs to the VPS72/YL1 family.</text>
</comment>
<feature type="compositionally biased region" description="Polar residues" evidence="2">
    <location>
        <begin position="538"/>
        <end position="570"/>
    </location>
</feature>
<feature type="region of interest" description="Disordered" evidence="2">
    <location>
        <begin position="1"/>
        <end position="40"/>
    </location>
</feature>
<sequence>MTDIMETDPSTGIVSSEDEREEEEEEIQVESLVQGRAKRSNAGLRMSALIDAAADDDLTLLFEEVEDDNEFAMEENAEDEELALDSSSDDEDDQGPNAQNDYDGEKQLQKDERKKRRAQNDLRFQTLRKRVKIDPTAVSAIPAPPRPKKKSERISWIPTVEDGPTRSSSRRQTMVNKEMTHARLKDSQEKRVRIIATMKEAEKRKAHLKPKEMTQEDHLAEAERIERTNSKSLNRWEQAERRKADERRAKIEALQNRRLDGPVMSYWSGLATWVNGRLTRVGKAEIKAKAEKEVAKKKKTEKDVKPADIQGTSTSAVVAPTDTSAAPASTLTPATTDPSATLPATQSTNPSTQPEGDSKSTPTPAPAAGSDTATTDQKSPLDTSAQANLAPEATTTPSNAPADEKANEKSPLEQPTQQENDKPTGDEDGVQGLPTEKDKEMEPEQTPESTANAKTPEPPRKSSLGHPLPVVEIITRRKSTTPAPQASHEGSTKSSPAQNADAMDIDKKPEVEPTTKPEEPPTTTNANPPSNNTDTPTVSGDTLQNDSTNAPVPSAEPVTSQSATSTTTPLAAQPPPVSSADAAPLSGTPPEITTTESRASIGGPDGPAQEPADNETPPQPDIPPVIEHTGRNLTILENFDDRTAHSKKYSIYFNARKPPRLAKISSSLCVITSLPSRYRDPETALPYANSYAYGQIRRLQAQGYIWSAMLGCFVGPAELAARGVPARFLGGEKSAEEIELEKKEKEKAEKEKAEKAQADKEKAAKDKAEKAKAKKQEQELPKDPSASTTEKAEPVTNGATAPTTTATTTATGTSAEPMDIDGGK</sequence>
<feature type="compositionally biased region" description="Low complexity" evidence="2">
    <location>
        <begin position="521"/>
        <end position="537"/>
    </location>
</feature>
<dbReference type="SMART" id="SM00993">
    <property type="entry name" value="YL1_C"/>
    <property type="match status" value="1"/>
</dbReference>
<feature type="compositionally biased region" description="Basic and acidic residues" evidence="2">
    <location>
        <begin position="740"/>
        <end position="782"/>
    </location>
</feature>
<feature type="compositionally biased region" description="Acidic residues" evidence="2">
    <location>
        <begin position="67"/>
        <end position="94"/>
    </location>
</feature>
<accession>A0A9W9EUS9</accession>
<gene>
    <name evidence="4" type="ORF">N7456_011915</name>
</gene>
<proteinExistence type="inferred from homology"/>
<evidence type="ECO:0000313" key="5">
    <source>
        <dbReference type="Proteomes" id="UP001149165"/>
    </source>
</evidence>
<reference evidence="4" key="1">
    <citation type="submission" date="2022-11" db="EMBL/GenBank/DDBJ databases">
        <authorList>
            <person name="Petersen C."/>
        </authorList>
    </citation>
    <scope>NUCLEOTIDE SEQUENCE</scope>
    <source>
        <strain evidence="4">IBT 30069</strain>
    </source>
</reference>
<dbReference type="PANTHER" id="PTHR13275">
    <property type="entry name" value="YL-1 PROTEIN TRANSCRIPTION FACTOR-LIKE 1"/>
    <property type="match status" value="1"/>
</dbReference>
<feature type="compositionally biased region" description="Basic and acidic residues" evidence="2">
    <location>
        <begin position="290"/>
        <end position="306"/>
    </location>
</feature>
<dbReference type="GO" id="GO:0005634">
    <property type="term" value="C:nucleus"/>
    <property type="evidence" value="ECO:0007669"/>
    <property type="project" value="TreeGrafter"/>
</dbReference>
<feature type="compositionally biased region" description="Low complexity" evidence="2">
    <location>
        <begin position="312"/>
        <end position="345"/>
    </location>
</feature>
<dbReference type="InterPro" id="IPR046757">
    <property type="entry name" value="YL1_N"/>
</dbReference>
<evidence type="ECO:0000256" key="1">
    <source>
        <dbReference type="ARBA" id="ARBA00006832"/>
    </source>
</evidence>
<protein>
    <recommendedName>
        <fullName evidence="3">Vps72/YL1 C-terminal domain-containing protein</fullName>
    </recommendedName>
</protein>
<feature type="compositionally biased region" description="Acidic residues" evidence="2">
    <location>
        <begin position="16"/>
        <end position="28"/>
    </location>
</feature>
<feature type="compositionally biased region" description="Basic and acidic residues" evidence="2">
    <location>
        <begin position="402"/>
        <end position="411"/>
    </location>
</feature>
<dbReference type="Pfam" id="PF08265">
    <property type="entry name" value="YL1_C"/>
    <property type="match status" value="1"/>
</dbReference>
<feature type="compositionally biased region" description="Basic and acidic residues" evidence="2">
    <location>
        <begin position="103"/>
        <end position="112"/>
    </location>
</feature>
<feature type="compositionally biased region" description="Polar residues" evidence="2">
    <location>
        <begin position="346"/>
        <end position="362"/>
    </location>
</feature>
<feature type="compositionally biased region" description="Polar residues" evidence="2">
    <location>
        <begin position="480"/>
        <end position="498"/>
    </location>
</feature>
<keyword evidence="5" id="KW-1185">Reference proteome</keyword>
<feature type="compositionally biased region" description="Basic and acidic residues" evidence="2">
    <location>
        <begin position="178"/>
        <end position="192"/>
    </location>
</feature>
<dbReference type="Proteomes" id="UP001149165">
    <property type="component" value="Unassembled WGS sequence"/>
</dbReference>
<organism evidence="4 5">
    <name type="scientific">Penicillium angulare</name>
    <dbReference type="NCBI Taxonomy" id="116970"/>
    <lineage>
        <taxon>Eukaryota</taxon>
        <taxon>Fungi</taxon>
        <taxon>Dikarya</taxon>
        <taxon>Ascomycota</taxon>
        <taxon>Pezizomycotina</taxon>
        <taxon>Eurotiomycetes</taxon>
        <taxon>Eurotiomycetidae</taxon>
        <taxon>Eurotiales</taxon>
        <taxon>Aspergillaceae</taxon>
        <taxon>Penicillium</taxon>
    </lineage>
</organism>
<dbReference type="OrthoDB" id="3942062at2759"/>
<comment type="caution">
    <text evidence="4">The sequence shown here is derived from an EMBL/GenBank/DDBJ whole genome shotgun (WGS) entry which is preliminary data.</text>
</comment>
<feature type="region of interest" description="Disordered" evidence="2">
    <location>
        <begin position="67"/>
        <end position="221"/>
    </location>
</feature>